<evidence type="ECO:0000313" key="1">
    <source>
        <dbReference type="EMBL" id="EFW20128.1"/>
    </source>
</evidence>
<accession>E9CZM5</accession>
<proteinExistence type="predicted"/>
<evidence type="ECO:0000313" key="2">
    <source>
        <dbReference type="Proteomes" id="UP000002497"/>
    </source>
</evidence>
<reference evidence="2" key="2">
    <citation type="submission" date="2010-03" db="EMBL/GenBank/DDBJ databases">
        <title>The genome sequence of Coccidioides posadasii strain Silveira.</title>
        <authorList>
            <consortium name="The Broad Institute Genome Sequencing Center for Infectious Disease"/>
            <person name="Neafsey D."/>
            <person name="Orbach M."/>
            <person name="Henn M.R."/>
            <person name="Cole G.T."/>
            <person name="Galgiani J."/>
            <person name="Gardner M.J."/>
            <person name="Kirkland T.N."/>
            <person name="Taylor J.W."/>
            <person name="Young S.K."/>
            <person name="Zeng Q."/>
            <person name="Koehrsen M."/>
            <person name="Alvarado L."/>
            <person name="Berlin A."/>
            <person name="Borenstein D."/>
            <person name="Chapman S.B."/>
            <person name="Chen Z."/>
            <person name="Engels R."/>
            <person name="Freedman E."/>
            <person name="Gellesch M."/>
            <person name="Goldberg J."/>
            <person name="Griggs A."/>
            <person name="Gujja S."/>
            <person name="Heilman E."/>
            <person name="Heiman D."/>
            <person name="Howarth C."/>
            <person name="Jen D."/>
            <person name="Larson L."/>
            <person name="Mehta T."/>
            <person name="Neiman D."/>
            <person name="Park D."/>
            <person name="Pearson M."/>
            <person name="Richards J."/>
            <person name="Roberts A."/>
            <person name="Saif S."/>
            <person name="Shea T."/>
            <person name="Shenoy N."/>
            <person name="Sisk P."/>
            <person name="Stolte C."/>
            <person name="Sykes S."/>
            <person name="Walk T."/>
            <person name="White J."/>
            <person name="Yandava C."/>
            <person name="Haas B."/>
            <person name="Nusbaum C."/>
            <person name="Birren B."/>
        </authorList>
    </citation>
    <scope>NUCLEOTIDE SEQUENCE [LARGE SCALE GENOMIC DNA]</scope>
    <source>
        <strain evidence="2">RMSCC 757 / Silveira</strain>
    </source>
</reference>
<dbReference type="HOGENOM" id="CLU_2183721_0_0_1"/>
<dbReference type="EMBL" id="GL636489">
    <property type="protein sequence ID" value="EFW20128.1"/>
    <property type="molecule type" value="Genomic_DNA"/>
</dbReference>
<dbReference type="Proteomes" id="UP000002497">
    <property type="component" value="Unassembled WGS sequence"/>
</dbReference>
<organism evidence="2">
    <name type="scientific">Coccidioides posadasii (strain RMSCC 757 / Silveira)</name>
    <name type="common">Valley fever fungus</name>
    <dbReference type="NCBI Taxonomy" id="443226"/>
    <lineage>
        <taxon>Eukaryota</taxon>
        <taxon>Fungi</taxon>
        <taxon>Dikarya</taxon>
        <taxon>Ascomycota</taxon>
        <taxon>Pezizomycotina</taxon>
        <taxon>Eurotiomycetes</taxon>
        <taxon>Eurotiomycetidae</taxon>
        <taxon>Onygenales</taxon>
        <taxon>Onygenaceae</taxon>
        <taxon>Coccidioides</taxon>
    </lineage>
</organism>
<reference evidence="2" key="1">
    <citation type="journal article" date="2010" name="Genome Res.">
        <title>Population genomic sequencing of Coccidioides fungi reveals recent hybridization and transposon control.</title>
        <authorList>
            <person name="Neafsey D.E."/>
            <person name="Barker B.M."/>
            <person name="Sharpton T.J."/>
            <person name="Stajich J.E."/>
            <person name="Park D.J."/>
            <person name="Whiston E."/>
            <person name="Hung C.-Y."/>
            <person name="McMahan C."/>
            <person name="White J."/>
            <person name="Sykes S."/>
            <person name="Heiman D."/>
            <person name="Young S."/>
            <person name="Zeng Q."/>
            <person name="Abouelleil A."/>
            <person name="Aftuck L."/>
            <person name="Bessette D."/>
            <person name="Brown A."/>
            <person name="FitzGerald M."/>
            <person name="Lui A."/>
            <person name="Macdonald J.P."/>
            <person name="Priest M."/>
            <person name="Orbach M.J."/>
            <person name="Galgiani J.N."/>
            <person name="Kirkland T.N."/>
            <person name="Cole G.T."/>
            <person name="Birren B.W."/>
            <person name="Henn M.R."/>
            <person name="Taylor J.W."/>
            <person name="Rounsley S.D."/>
        </authorList>
    </citation>
    <scope>NUCLEOTIDE SEQUENCE [LARGE SCALE GENOMIC DNA]</scope>
    <source>
        <strain evidence="2">RMSCC 757 / Silveira</strain>
    </source>
</reference>
<name>E9CZM5_COCPS</name>
<gene>
    <name evidence="1" type="ORF">CPSG_03303</name>
</gene>
<keyword evidence="2" id="KW-1185">Reference proteome</keyword>
<sequence>MICMACRLCEKAERGSRHISGYEPKYYRTKWWNMIPSGWDILVDSKLQDSEATLAAGILRRRPPLPSSYLKGIYYPYIFLSPDAFRPRRGYLKPLGYIDFSFLSVAVLQ</sequence>
<protein>
    <submittedName>
        <fullName evidence="1">Uncharacterized protein</fullName>
    </submittedName>
</protein>
<dbReference type="AlphaFoldDB" id="E9CZM5"/>
<dbReference type="VEuPathDB" id="FungiDB:CPSG_03303"/>